<gene>
    <name evidence="2" type="ORF">ALO43_200437</name>
</gene>
<dbReference type="AlphaFoldDB" id="A0AA40P386"/>
<name>A0AA40P386_9PSED</name>
<protein>
    <submittedName>
        <fullName evidence="2">Alcohol dehydrogenase</fullName>
    </submittedName>
</protein>
<comment type="caution">
    <text evidence="2">The sequence shown here is derived from an EMBL/GenBank/DDBJ whole genome shotgun (WGS) entry which is preliminary data.</text>
</comment>
<dbReference type="GO" id="GO:0016491">
    <property type="term" value="F:oxidoreductase activity"/>
    <property type="evidence" value="ECO:0007669"/>
    <property type="project" value="UniProtKB-KW"/>
</dbReference>
<dbReference type="PROSITE" id="PS00070">
    <property type="entry name" value="ALDEHYDE_DEHYDR_CYS"/>
    <property type="match status" value="1"/>
</dbReference>
<sequence length="94" mass="10718">MQPRLDIKILPLKPQVLLNLVHHQLFNSAPRPLLGLPDDLPFSVGHFQRRTNLVGGEVVKLVLDFAFLLIHTGQRCVAARFVEVQWRDITTSVR</sequence>
<keyword evidence="1" id="KW-0560">Oxidoreductase</keyword>
<dbReference type="EMBL" id="LJRO01000281">
    <property type="protein sequence ID" value="KPY97414.1"/>
    <property type="molecule type" value="Genomic_DNA"/>
</dbReference>
<evidence type="ECO:0000256" key="1">
    <source>
        <dbReference type="ARBA" id="ARBA00023002"/>
    </source>
</evidence>
<organism evidence="2 3">
    <name type="scientific">Pseudomonas tremae</name>
    <dbReference type="NCBI Taxonomy" id="200454"/>
    <lineage>
        <taxon>Bacteria</taxon>
        <taxon>Pseudomonadati</taxon>
        <taxon>Pseudomonadota</taxon>
        <taxon>Gammaproteobacteria</taxon>
        <taxon>Pseudomonadales</taxon>
        <taxon>Pseudomonadaceae</taxon>
        <taxon>Pseudomonas</taxon>
    </lineage>
</organism>
<evidence type="ECO:0000313" key="2">
    <source>
        <dbReference type="EMBL" id="KPY97414.1"/>
    </source>
</evidence>
<evidence type="ECO:0000313" key="3">
    <source>
        <dbReference type="Proteomes" id="UP000050523"/>
    </source>
</evidence>
<dbReference type="Proteomes" id="UP000050523">
    <property type="component" value="Unassembled WGS sequence"/>
</dbReference>
<accession>A0AA40P386</accession>
<proteinExistence type="predicted"/>
<dbReference type="InterPro" id="IPR016160">
    <property type="entry name" value="Ald_DH_CS_CYS"/>
</dbReference>
<reference evidence="2 3" key="1">
    <citation type="submission" date="2015-09" db="EMBL/GenBank/DDBJ databases">
        <title>Genome announcement of multiple Pseudomonas syringae strains.</title>
        <authorList>
            <person name="Thakur S."/>
            <person name="Wang P.W."/>
            <person name="Gong Y."/>
            <person name="Weir B.S."/>
            <person name="Guttman D.S."/>
        </authorList>
    </citation>
    <scope>NUCLEOTIDE SEQUENCE [LARGE SCALE GENOMIC DNA]</scope>
    <source>
        <strain evidence="2 3">ICMP9151</strain>
    </source>
</reference>